<dbReference type="EMBL" id="QGKV02000832">
    <property type="protein sequence ID" value="KAF3548807.1"/>
    <property type="molecule type" value="Genomic_DNA"/>
</dbReference>
<organism evidence="2 3">
    <name type="scientific">Brassica cretica</name>
    <name type="common">Mustard</name>
    <dbReference type="NCBI Taxonomy" id="69181"/>
    <lineage>
        <taxon>Eukaryota</taxon>
        <taxon>Viridiplantae</taxon>
        <taxon>Streptophyta</taxon>
        <taxon>Embryophyta</taxon>
        <taxon>Tracheophyta</taxon>
        <taxon>Spermatophyta</taxon>
        <taxon>Magnoliopsida</taxon>
        <taxon>eudicotyledons</taxon>
        <taxon>Gunneridae</taxon>
        <taxon>Pentapetalae</taxon>
        <taxon>rosids</taxon>
        <taxon>malvids</taxon>
        <taxon>Brassicales</taxon>
        <taxon>Brassicaceae</taxon>
        <taxon>Brassiceae</taxon>
        <taxon>Brassica</taxon>
    </lineage>
</organism>
<evidence type="ECO:0000313" key="2">
    <source>
        <dbReference type="EMBL" id="KAF3548807.1"/>
    </source>
</evidence>
<evidence type="ECO:0000256" key="1">
    <source>
        <dbReference type="SAM" id="MobiDB-lite"/>
    </source>
</evidence>
<name>A0ABQ7CCF5_BRACR</name>
<comment type="caution">
    <text evidence="2">The sequence shown here is derived from an EMBL/GenBank/DDBJ whole genome shotgun (WGS) entry which is preliminary data.</text>
</comment>
<protein>
    <submittedName>
        <fullName evidence="2">Uncharacterized protein</fullName>
    </submittedName>
</protein>
<dbReference type="Proteomes" id="UP000266723">
    <property type="component" value="Unassembled WGS sequence"/>
</dbReference>
<feature type="region of interest" description="Disordered" evidence="1">
    <location>
        <begin position="37"/>
        <end position="64"/>
    </location>
</feature>
<reference evidence="2 3" key="1">
    <citation type="journal article" date="2020" name="BMC Genomics">
        <title>Intraspecific diversification of the crop wild relative Brassica cretica Lam. using demographic model selection.</title>
        <authorList>
            <person name="Kioukis A."/>
            <person name="Michalopoulou V.A."/>
            <person name="Briers L."/>
            <person name="Pirintsos S."/>
            <person name="Studholme D.J."/>
            <person name="Pavlidis P."/>
            <person name="Sarris P.F."/>
        </authorList>
    </citation>
    <scope>NUCLEOTIDE SEQUENCE [LARGE SCALE GENOMIC DNA]</scope>
    <source>
        <strain evidence="3">cv. PFS-1207/04</strain>
    </source>
</reference>
<sequence>MNLQEYVLRLRNSTLAFSNEFKLPSRRTSRLQSVYREPSETLVQEGHFPKSRSIGGSSPVKDPARINQSALRDTAGLDFDQLQLVCHAEEKFIADGDGQDAAKNHIEEFPNVGFDP</sequence>
<gene>
    <name evidence="2" type="ORF">DY000_02006271</name>
</gene>
<evidence type="ECO:0000313" key="3">
    <source>
        <dbReference type="Proteomes" id="UP000266723"/>
    </source>
</evidence>
<accession>A0ABQ7CCF5</accession>
<keyword evidence="3" id="KW-1185">Reference proteome</keyword>
<proteinExistence type="predicted"/>